<keyword evidence="1" id="KW-0472">Membrane</keyword>
<dbReference type="PANTHER" id="PTHR37804:SF1">
    <property type="entry name" value="CDAA REGULATORY PROTEIN CDAR"/>
    <property type="match status" value="1"/>
</dbReference>
<dbReference type="InterPro" id="IPR012505">
    <property type="entry name" value="YbbR"/>
</dbReference>
<keyword evidence="1" id="KW-1133">Transmembrane helix</keyword>
<keyword evidence="1" id="KW-0812">Transmembrane</keyword>
<dbReference type="Gene3D" id="2.170.120.30">
    <property type="match status" value="2"/>
</dbReference>
<reference evidence="2 3" key="1">
    <citation type="submission" date="2015-09" db="EMBL/GenBank/DDBJ databases">
        <authorList>
            <consortium name="Pathogen Informatics"/>
        </authorList>
    </citation>
    <scope>NUCLEOTIDE SEQUENCE [LARGE SCALE GENOMIC DNA]</scope>
    <source>
        <strain evidence="2 3">2789STDY5834856</strain>
    </source>
</reference>
<dbReference type="Gene3D" id="2.170.120.40">
    <property type="entry name" value="YbbR-like domain"/>
    <property type="match status" value="2"/>
</dbReference>
<dbReference type="RefSeq" id="WP_055267098.1">
    <property type="nucleotide sequence ID" value="NZ_CABIXQ010000018.1"/>
</dbReference>
<dbReference type="PANTHER" id="PTHR37804">
    <property type="entry name" value="CDAA REGULATORY PROTEIN CDAR"/>
    <property type="match status" value="1"/>
</dbReference>
<dbReference type="EMBL" id="CYZX01000018">
    <property type="protein sequence ID" value="CUO88855.1"/>
    <property type="molecule type" value="Genomic_DNA"/>
</dbReference>
<name>A0A174IV68_9CLOT</name>
<proteinExistence type="predicted"/>
<sequence>MDNWNNKQKAIVQMVCLLLSIALWFYVTNVENPIKTQDINKVPVQLMNEGVLKDSNLTLAPNQQFFVNLKIEGTTQDLRKINKDDFEIVIDLSEYAYKIGANKIPVHIVDSPARVAIKNNSSLTLTIYIEEYVKKDIEITSDINIIAKPTYYVAPIEFSNDKVTISGPKSAIDNVASVVARGEEYNLSETISKSYHLYPVDENGNKVDNVTLSQDTIDATINVNEGKIVPVKVNTVGELISGIRLKDFTSNYKEVELSGPKEILDTIDVIETNPVNLSNITGDTTIDVDLKIPDKVQVNLGDVNSVSVTITVENESSKEVTVDVALNGVVDGLNLDVTNKTVRVKVIGYEEDIKNITAESITANLDLSSYTEAGQFTEYPAITLNSPNDKVRLEVLDKVSFNLEKVVTETTPTE</sequence>
<dbReference type="InterPro" id="IPR053154">
    <property type="entry name" value="c-di-AMP_regulator"/>
</dbReference>
<evidence type="ECO:0000313" key="3">
    <source>
        <dbReference type="Proteomes" id="UP000095594"/>
    </source>
</evidence>
<dbReference type="Proteomes" id="UP000095594">
    <property type="component" value="Unassembled WGS sequence"/>
</dbReference>
<protein>
    <submittedName>
        <fullName evidence="2">Membrane associated protein</fullName>
    </submittedName>
</protein>
<evidence type="ECO:0000256" key="1">
    <source>
        <dbReference type="SAM" id="Phobius"/>
    </source>
</evidence>
<gene>
    <name evidence="2" type="ORF">ERS852471_02541</name>
</gene>
<dbReference type="Pfam" id="PF07949">
    <property type="entry name" value="YbbR"/>
    <property type="match status" value="2"/>
</dbReference>
<organism evidence="2 3">
    <name type="scientific">Clostridium disporicum</name>
    <dbReference type="NCBI Taxonomy" id="84024"/>
    <lineage>
        <taxon>Bacteria</taxon>
        <taxon>Bacillati</taxon>
        <taxon>Bacillota</taxon>
        <taxon>Clostridia</taxon>
        <taxon>Eubacteriales</taxon>
        <taxon>Clostridiaceae</taxon>
        <taxon>Clostridium</taxon>
    </lineage>
</organism>
<accession>A0A174IV68</accession>
<feature type="transmembrane region" description="Helical" evidence="1">
    <location>
        <begin position="10"/>
        <end position="27"/>
    </location>
</feature>
<dbReference type="OrthoDB" id="2111604at2"/>
<evidence type="ECO:0000313" key="2">
    <source>
        <dbReference type="EMBL" id="CUO88855.1"/>
    </source>
</evidence>
<dbReference type="AlphaFoldDB" id="A0A174IV68"/>